<evidence type="ECO:0000256" key="4">
    <source>
        <dbReference type="SAM" id="MobiDB-lite"/>
    </source>
</evidence>
<feature type="region of interest" description="Disordered" evidence="4">
    <location>
        <begin position="251"/>
        <end position="270"/>
    </location>
</feature>
<gene>
    <name evidence="7" type="ORF">GCM10025867_35790</name>
</gene>
<evidence type="ECO:0000259" key="6">
    <source>
        <dbReference type="Pfam" id="PF00496"/>
    </source>
</evidence>
<dbReference type="PANTHER" id="PTHR30290:SF9">
    <property type="entry name" value="OLIGOPEPTIDE-BINDING PROTEIN APPA"/>
    <property type="match status" value="1"/>
</dbReference>
<feature type="domain" description="Solute-binding protein family 5" evidence="6">
    <location>
        <begin position="85"/>
        <end position="256"/>
    </location>
</feature>
<evidence type="ECO:0000313" key="8">
    <source>
        <dbReference type="Proteomes" id="UP001321486"/>
    </source>
</evidence>
<feature type="signal peptide" evidence="5">
    <location>
        <begin position="1"/>
        <end position="23"/>
    </location>
</feature>
<accession>A0ABM8GSR4</accession>
<dbReference type="InterPro" id="IPR039424">
    <property type="entry name" value="SBP_5"/>
</dbReference>
<comment type="similarity">
    <text evidence="1">Belongs to the bacterial solute-binding protein 5 family.</text>
</comment>
<protein>
    <recommendedName>
        <fullName evidence="6">Solute-binding protein family 5 domain-containing protein</fullName>
    </recommendedName>
</protein>
<evidence type="ECO:0000256" key="2">
    <source>
        <dbReference type="ARBA" id="ARBA00022448"/>
    </source>
</evidence>
<dbReference type="Pfam" id="PF00496">
    <property type="entry name" value="SBP_bac_5"/>
    <property type="match status" value="1"/>
</dbReference>
<dbReference type="Proteomes" id="UP001321486">
    <property type="component" value="Chromosome"/>
</dbReference>
<feature type="compositionally biased region" description="Basic residues" evidence="4">
    <location>
        <begin position="260"/>
        <end position="270"/>
    </location>
</feature>
<keyword evidence="3 5" id="KW-0732">Signal</keyword>
<dbReference type="PROSITE" id="PS51257">
    <property type="entry name" value="PROKAR_LIPOPROTEIN"/>
    <property type="match status" value="1"/>
</dbReference>
<evidence type="ECO:0000256" key="5">
    <source>
        <dbReference type="SAM" id="SignalP"/>
    </source>
</evidence>
<feature type="chain" id="PRO_5046097157" description="Solute-binding protein family 5 domain-containing protein" evidence="5">
    <location>
        <begin position="24"/>
        <end position="270"/>
    </location>
</feature>
<reference evidence="8" key="1">
    <citation type="journal article" date="2019" name="Int. J. Syst. Evol. Microbiol.">
        <title>The Global Catalogue of Microorganisms (GCM) 10K type strain sequencing project: providing services to taxonomists for standard genome sequencing and annotation.</title>
        <authorList>
            <consortium name="The Broad Institute Genomics Platform"/>
            <consortium name="The Broad Institute Genome Sequencing Center for Infectious Disease"/>
            <person name="Wu L."/>
            <person name="Ma J."/>
        </authorList>
    </citation>
    <scope>NUCLEOTIDE SEQUENCE [LARGE SCALE GENOMIC DNA]</scope>
    <source>
        <strain evidence="8">NBRC 108728</strain>
    </source>
</reference>
<evidence type="ECO:0000313" key="7">
    <source>
        <dbReference type="EMBL" id="BDZ51338.1"/>
    </source>
</evidence>
<sequence length="270" mass="28759">MSIHLFRHRARLTAATGAGVALAILLAGCSGSDPNAGSAASTKLVVAYRNEVTTIDPARADYVQTDTVDQALYDTLVTYDASGTLVSSLATKFRYNSSVDAISVTLKSGVRFHDGSALTATDVKASLDRYKALGVGIDGQIPSYASTDVVNAHQVTIHLSKPDALFLGALSRIYILNSALVAKHEGTDQGQSWLLSHDAGSGPYTLGSVSSGTYTLPRFSDYWTFDSARPKTLTLRRIDDTSTTKQEIVAGNVDVGGSPRRTRSPWSRRG</sequence>
<evidence type="ECO:0000256" key="1">
    <source>
        <dbReference type="ARBA" id="ARBA00005695"/>
    </source>
</evidence>
<dbReference type="EMBL" id="AP027732">
    <property type="protein sequence ID" value="BDZ51338.1"/>
    <property type="molecule type" value="Genomic_DNA"/>
</dbReference>
<dbReference type="Gene3D" id="3.40.190.10">
    <property type="entry name" value="Periplasmic binding protein-like II"/>
    <property type="match status" value="1"/>
</dbReference>
<keyword evidence="2" id="KW-0813">Transport</keyword>
<name>A0ABM8GSR4_9MICO</name>
<keyword evidence="8" id="KW-1185">Reference proteome</keyword>
<evidence type="ECO:0000256" key="3">
    <source>
        <dbReference type="ARBA" id="ARBA00022729"/>
    </source>
</evidence>
<proteinExistence type="inferred from homology"/>
<dbReference type="RefSeq" id="WP_286344119.1">
    <property type="nucleotide sequence ID" value="NZ_AP027732.1"/>
</dbReference>
<organism evidence="7 8">
    <name type="scientific">Frondihabitans sucicola</name>
    <dbReference type="NCBI Taxonomy" id="1268041"/>
    <lineage>
        <taxon>Bacteria</taxon>
        <taxon>Bacillati</taxon>
        <taxon>Actinomycetota</taxon>
        <taxon>Actinomycetes</taxon>
        <taxon>Micrococcales</taxon>
        <taxon>Microbacteriaceae</taxon>
        <taxon>Frondihabitans</taxon>
    </lineage>
</organism>
<dbReference type="SUPFAM" id="SSF53850">
    <property type="entry name" value="Periplasmic binding protein-like II"/>
    <property type="match status" value="1"/>
</dbReference>
<dbReference type="InterPro" id="IPR000914">
    <property type="entry name" value="SBP_5_dom"/>
</dbReference>
<dbReference type="PANTHER" id="PTHR30290">
    <property type="entry name" value="PERIPLASMIC BINDING COMPONENT OF ABC TRANSPORTER"/>
    <property type="match status" value="1"/>
</dbReference>